<comment type="caution">
    <text evidence="1">The sequence shown here is derived from an EMBL/GenBank/DDBJ whole genome shotgun (WGS) entry which is preliminary data.</text>
</comment>
<name>A0A951Q6T5_9NOST</name>
<dbReference type="Proteomes" id="UP000715781">
    <property type="component" value="Unassembled WGS sequence"/>
</dbReference>
<sequence>MEEADSKSVQVTVYLPKDVHEQLKSWMDKNYQRSVSSAISLIVEHFLQKDGRPLGDIDLGPRVAAIEQENIPPRLALIEQQMQQLRSALIAAGAISLASGVEEHLAENTSIEGGKFLYSVKEAREGLSKTEIIRRLDLTPTTIKRLAETERMTEEKYLAKVTGWQLGSGERPKFFPPQSNAQEQD</sequence>
<dbReference type="EMBL" id="JAHHHN010000083">
    <property type="protein sequence ID" value="MBW4566426.1"/>
    <property type="molecule type" value="Genomic_DNA"/>
</dbReference>
<proteinExistence type="predicted"/>
<organism evidence="1 2">
    <name type="scientific">Mojavia pulchra JT2-VF2</name>
    <dbReference type="NCBI Taxonomy" id="287848"/>
    <lineage>
        <taxon>Bacteria</taxon>
        <taxon>Bacillati</taxon>
        <taxon>Cyanobacteriota</taxon>
        <taxon>Cyanophyceae</taxon>
        <taxon>Nostocales</taxon>
        <taxon>Nostocaceae</taxon>
    </lineage>
</organism>
<evidence type="ECO:0000313" key="2">
    <source>
        <dbReference type="Proteomes" id="UP000715781"/>
    </source>
</evidence>
<reference evidence="1" key="2">
    <citation type="journal article" date="2022" name="Microbiol. Resour. Announc.">
        <title>Metagenome Sequencing to Explore Phylogenomics of Terrestrial Cyanobacteria.</title>
        <authorList>
            <person name="Ward R.D."/>
            <person name="Stajich J.E."/>
            <person name="Johansen J.R."/>
            <person name="Huntemann M."/>
            <person name="Clum A."/>
            <person name="Foster B."/>
            <person name="Foster B."/>
            <person name="Roux S."/>
            <person name="Palaniappan K."/>
            <person name="Varghese N."/>
            <person name="Mukherjee S."/>
            <person name="Reddy T.B.K."/>
            <person name="Daum C."/>
            <person name="Copeland A."/>
            <person name="Chen I.A."/>
            <person name="Ivanova N.N."/>
            <person name="Kyrpides N.C."/>
            <person name="Shapiro N."/>
            <person name="Eloe-Fadrosh E.A."/>
            <person name="Pietrasiak N."/>
        </authorList>
    </citation>
    <scope>NUCLEOTIDE SEQUENCE</scope>
    <source>
        <strain evidence="1">JT2-VF2</strain>
    </source>
</reference>
<accession>A0A951Q6T5</accession>
<gene>
    <name evidence="1" type="ORF">KME32_36335</name>
</gene>
<evidence type="ECO:0000313" key="1">
    <source>
        <dbReference type="EMBL" id="MBW4566426.1"/>
    </source>
</evidence>
<reference evidence="1" key="1">
    <citation type="submission" date="2021-05" db="EMBL/GenBank/DDBJ databases">
        <authorList>
            <person name="Pietrasiak N."/>
            <person name="Ward R."/>
            <person name="Stajich J.E."/>
            <person name="Kurbessoian T."/>
        </authorList>
    </citation>
    <scope>NUCLEOTIDE SEQUENCE</scope>
    <source>
        <strain evidence="1">JT2-VF2</strain>
    </source>
</reference>
<protein>
    <submittedName>
        <fullName evidence="1">Uncharacterized protein</fullName>
    </submittedName>
</protein>
<dbReference type="AlphaFoldDB" id="A0A951Q6T5"/>